<feature type="compositionally biased region" description="Polar residues" evidence="1">
    <location>
        <begin position="79"/>
        <end position="91"/>
    </location>
</feature>
<reference evidence="2" key="1">
    <citation type="journal article" date="2019" name="Environ. Microbiol.">
        <title>Fungal ecological strategies reflected in gene transcription - a case study of two litter decomposers.</title>
        <authorList>
            <person name="Barbi F."/>
            <person name="Kohler A."/>
            <person name="Barry K."/>
            <person name="Baskaran P."/>
            <person name="Daum C."/>
            <person name="Fauchery L."/>
            <person name="Ihrmark K."/>
            <person name="Kuo A."/>
            <person name="LaButti K."/>
            <person name="Lipzen A."/>
            <person name="Morin E."/>
            <person name="Grigoriev I.V."/>
            <person name="Henrissat B."/>
            <person name="Lindahl B."/>
            <person name="Martin F."/>
        </authorList>
    </citation>
    <scope>NUCLEOTIDE SEQUENCE</scope>
    <source>
        <strain evidence="2">JB14</strain>
    </source>
</reference>
<dbReference type="Proteomes" id="UP000799118">
    <property type="component" value="Unassembled WGS sequence"/>
</dbReference>
<dbReference type="EMBL" id="ML770780">
    <property type="protein sequence ID" value="KAE9382997.1"/>
    <property type="molecule type" value="Genomic_DNA"/>
</dbReference>
<gene>
    <name evidence="2" type="ORF">BT96DRAFT_844734</name>
</gene>
<sequence length="159" mass="17278">MEQDFESALRTTESQVFLAQPSAPEGSALSPPLASLPPSDAPSALEHTTQAFRIESASDPIHSTKFADLSESAKPPSGSLINTFRAGSQSTRCREYHVKPPLNRRSRRRLAKEVQAATFTAKTYRGMAIDKPLLEMKRLMARPPGCSFLGSKATETTAT</sequence>
<evidence type="ECO:0000313" key="3">
    <source>
        <dbReference type="Proteomes" id="UP000799118"/>
    </source>
</evidence>
<protein>
    <submittedName>
        <fullName evidence="2">Uncharacterized protein</fullName>
    </submittedName>
</protein>
<proteinExistence type="predicted"/>
<feature type="region of interest" description="Disordered" evidence="1">
    <location>
        <begin position="69"/>
        <end position="93"/>
    </location>
</feature>
<evidence type="ECO:0000313" key="2">
    <source>
        <dbReference type="EMBL" id="KAE9382997.1"/>
    </source>
</evidence>
<feature type="non-terminal residue" evidence="2">
    <location>
        <position position="159"/>
    </location>
</feature>
<dbReference type="AlphaFoldDB" id="A0A6A4GBZ7"/>
<name>A0A6A4GBZ7_9AGAR</name>
<feature type="region of interest" description="Disordered" evidence="1">
    <location>
        <begin position="1"/>
        <end position="48"/>
    </location>
</feature>
<dbReference type="OrthoDB" id="3068303at2759"/>
<feature type="compositionally biased region" description="Low complexity" evidence="1">
    <location>
        <begin position="21"/>
        <end position="45"/>
    </location>
</feature>
<organism evidence="2 3">
    <name type="scientific">Gymnopus androsaceus JB14</name>
    <dbReference type="NCBI Taxonomy" id="1447944"/>
    <lineage>
        <taxon>Eukaryota</taxon>
        <taxon>Fungi</taxon>
        <taxon>Dikarya</taxon>
        <taxon>Basidiomycota</taxon>
        <taxon>Agaricomycotina</taxon>
        <taxon>Agaricomycetes</taxon>
        <taxon>Agaricomycetidae</taxon>
        <taxon>Agaricales</taxon>
        <taxon>Marasmiineae</taxon>
        <taxon>Omphalotaceae</taxon>
        <taxon>Gymnopus</taxon>
    </lineage>
</organism>
<keyword evidence="3" id="KW-1185">Reference proteome</keyword>
<accession>A0A6A4GBZ7</accession>
<evidence type="ECO:0000256" key="1">
    <source>
        <dbReference type="SAM" id="MobiDB-lite"/>
    </source>
</evidence>